<evidence type="ECO:0000256" key="1">
    <source>
        <dbReference type="ARBA" id="ARBA00004167"/>
    </source>
</evidence>
<evidence type="ECO:0000313" key="8">
    <source>
        <dbReference type="Proteomes" id="UP000195338"/>
    </source>
</evidence>
<evidence type="ECO:0000256" key="5">
    <source>
        <dbReference type="SAM" id="Phobius"/>
    </source>
</evidence>
<name>A0ABY0JV87_9ENTR</name>
<feature type="domain" description="AprE-like beta-barrel" evidence="6">
    <location>
        <begin position="314"/>
        <end position="406"/>
    </location>
</feature>
<protein>
    <submittedName>
        <fullName evidence="7">Type I secretion system, membrane fusion protein LapC</fullName>
    </submittedName>
</protein>
<keyword evidence="8" id="KW-1185">Reference proteome</keyword>
<dbReference type="RefSeq" id="WP_082197557.1">
    <property type="nucleotide sequence ID" value="NZ_CP149131.1"/>
</dbReference>
<dbReference type="Gene3D" id="2.40.50.100">
    <property type="match status" value="1"/>
</dbReference>
<proteinExistence type="predicted"/>
<dbReference type="PANTHER" id="PTHR30386">
    <property type="entry name" value="MEMBRANE FUSION SUBUNIT OF EMRAB-TOLC MULTIDRUG EFFLUX PUMP"/>
    <property type="match status" value="1"/>
</dbReference>
<dbReference type="Proteomes" id="UP000195338">
    <property type="component" value="Unassembled WGS sequence"/>
</dbReference>
<evidence type="ECO:0000256" key="3">
    <source>
        <dbReference type="ARBA" id="ARBA00022989"/>
    </source>
</evidence>
<evidence type="ECO:0000256" key="4">
    <source>
        <dbReference type="ARBA" id="ARBA00023136"/>
    </source>
</evidence>
<comment type="caution">
    <text evidence="7">The sequence shown here is derived from an EMBL/GenBank/DDBJ whole genome shotgun (WGS) entry which is preliminary data.</text>
</comment>
<dbReference type="EMBL" id="FLUX01000044">
    <property type="protein sequence ID" value="SBW27545.1"/>
    <property type="molecule type" value="Genomic_DNA"/>
</dbReference>
<keyword evidence="2 5" id="KW-0812">Transmembrane</keyword>
<sequence>MNKGNKRGIRGLWRQVADGVVFTRRILLQHKSDPSDAVIDNALSLGHENELTLSGAKWIVFCVVFFLLLFALWASFFSIEEVTKGNGKVIPSSREQIIQSLDGGILQRIHVKEGQIIQPGEVLAQLDSVRTASSLKEFEAKYRAMLAQQARLSAEVNDNELVFSDELDLYPELMKAETRLYTSRKTQFADAIKNIQDARRLINNELSINSRLAQEGASSTVDVIRLKRQLVDLNMKEEELRGNYYLRSREELAKVSAEIASLKHALRGRSDLVAKSTLRSPVRGIVKDIQNNTVGGVIPPNGVLMHIVPLDDTLLIEAQILPRDIAFIHPDQKAKVKITAYDYAIYGGLDGKVVTISPDTIKDERKPDLVYYRVLIRTDRDHLLNKRQQKLFISPGMVASVDIVTGSKTVARYLIKPFNKVNEALRER</sequence>
<evidence type="ECO:0000313" key="7">
    <source>
        <dbReference type="EMBL" id="SBW27545.1"/>
    </source>
</evidence>
<dbReference type="Gene3D" id="2.40.30.170">
    <property type="match status" value="1"/>
</dbReference>
<dbReference type="PANTHER" id="PTHR30386:SF26">
    <property type="entry name" value="TRANSPORT PROTEIN COMB"/>
    <property type="match status" value="1"/>
</dbReference>
<comment type="subcellular location">
    <subcellularLocation>
        <location evidence="1">Membrane</location>
        <topology evidence="1">Single-pass membrane protein</topology>
    </subcellularLocation>
</comment>
<dbReference type="InterPro" id="IPR058982">
    <property type="entry name" value="Beta-barrel_AprE"/>
</dbReference>
<feature type="transmembrane region" description="Helical" evidence="5">
    <location>
        <begin position="58"/>
        <end position="79"/>
    </location>
</feature>
<gene>
    <name evidence="7" type="ORF">BN4901_4039</name>
</gene>
<dbReference type="PRINTS" id="PR01490">
    <property type="entry name" value="RTXTOXIND"/>
</dbReference>
<organism evidence="7 8">
    <name type="scientific">Citrobacter europaeus</name>
    <dbReference type="NCBI Taxonomy" id="1914243"/>
    <lineage>
        <taxon>Bacteria</taxon>
        <taxon>Pseudomonadati</taxon>
        <taxon>Pseudomonadota</taxon>
        <taxon>Gammaproteobacteria</taxon>
        <taxon>Enterobacterales</taxon>
        <taxon>Enterobacteriaceae</taxon>
        <taxon>Citrobacter</taxon>
    </lineage>
</organism>
<keyword evidence="3 5" id="KW-1133">Transmembrane helix</keyword>
<dbReference type="Pfam" id="PF26002">
    <property type="entry name" value="Beta-barrel_AprE"/>
    <property type="match status" value="1"/>
</dbReference>
<evidence type="ECO:0000259" key="6">
    <source>
        <dbReference type="Pfam" id="PF26002"/>
    </source>
</evidence>
<dbReference type="Gene3D" id="1.10.287.470">
    <property type="entry name" value="Helix hairpin bin"/>
    <property type="match status" value="1"/>
</dbReference>
<keyword evidence="4 5" id="KW-0472">Membrane</keyword>
<dbReference type="InterPro" id="IPR050739">
    <property type="entry name" value="MFP"/>
</dbReference>
<accession>A0ABY0JV87</accession>
<evidence type="ECO:0000256" key="2">
    <source>
        <dbReference type="ARBA" id="ARBA00022692"/>
    </source>
</evidence>
<reference evidence="7 8" key="1">
    <citation type="submission" date="2016-04" db="EMBL/GenBank/DDBJ databases">
        <authorList>
            <person name="Mornico D."/>
        </authorList>
    </citation>
    <scope>NUCLEOTIDE SEQUENCE [LARGE SCALE GENOMIC DNA]</scope>
    <source>
        <strain evidence="7 8">A121</strain>
    </source>
</reference>